<sequence>MSHRCVAVRASMAQHLHQLADKLGVAFIMTAGRSFTERFVTAISKMSVDAAGDVRHHGQNILQDLVLHGDFLHLWTKIIPEKDRRPLDKILKKTRN</sequence>
<accession>A0AAD3N281</accession>
<evidence type="ECO:0000313" key="2">
    <source>
        <dbReference type="Proteomes" id="UP001279410"/>
    </source>
</evidence>
<gene>
    <name evidence="1" type="ORF">AKAME5_002931600</name>
</gene>
<dbReference type="Proteomes" id="UP001279410">
    <property type="component" value="Unassembled WGS sequence"/>
</dbReference>
<dbReference type="EMBL" id="BRZM01005707">
    <property type="protein sequence ID" value="GLD65383.1"/>
    <property type="molecule type" value="Genomic_DNA"/>
</dbReference>
<proteinExistence type="predicted"/>
<dbReference type="Gene3D" id="1.25.10.10">
    <property type="entry name" value="Leucine-rich Repeat Variant"/>
    <property type="match status" value="1"/>
</dbReference>
<evidence type="ECO:0000313" key="1">
    <source>
        <dbReference type="EMBL" id="GLD65383.1"/>
    </source>
</evidence>
<comment type="caution">
    <text evidence="1">The sequence shown here is derived from an EMBL/GenBank/DDBJ whole genome shotgun (WGS) entry which is preliminary data.</text>
</comment>
<dbReference type="AlphaFoldDB" id="A0AAD3N281"/>
<protein>
    <submittedName>
        <fullName evidence="1">Uncharacterized protein</fullName>
    </submittedName>
</protein>
<dbReference type="InterPro" id="IPR011989">
    <property type="entry name" value="ARM-like"/>
</dbReference>
<name>A0AAD3N281_LATJO</name>
<organism evidence="1 2">
    <name type="scientific">Lates japonicus</name>
    <name type="common">Japanese lates</name>
    <dbReference type="NCBI Taxonomy" id="270547"/>
    <lineage>
        <taxon>Eukaryota</taxon>
        <taxon>Metazoa</taxon>
        <taxon>Chordata</taxon>
        <taxon>Craniata</taxon>
        <taxon>Vertebrata</taxon>
        <taxon>Euteleostomi</taxon>
        <taxon>Actinopterygii</taxon>
        <taxon>Neopterygii</taxon>
        <taxon>Teleostei</taxon>
        <taxon>Neoteleostei</taxon>
        <taxon>Acanthomorphata</taxon>
        <taxon>Carangaria</taxon>
        <taxon>Carangaria incertae sedis</taxon>
        <taxon>Centropomidae</taxon>
        <taxon>Lates</taxon>
    </lineage>
</organism>
<keyword evidence="2" id="KW-1185">Reference proteome</keyword>
<reference evidence="1" key="1">
    <citation type="submission" date="2022-08" db="EMBL/GenBank/DDBJ databases">
        <title>Genome sequencing of akame (Lates japonicus).</title>
        <authorList>
            <person name="Hashiguchi Y."/>
            <person name="Takahashi H."/>
        </authorList>
    </citation>
    <scope>NUCLEOTIDE SEQUENCE</scope>
    <source>
        <strain evidence="1">Kochi</strain>
    </source>
</reference>